<dbReference type="RefSeq" id="WP_012107514.1">
    <property type="nucleotide sequence ID" value="NC_009712.1"/>
</dbReference>
<dbReference type="InterPro" id="IPR050721">
    <property type="entry name" value="Trk_Ktr_HKT_K-transport"/>
</dbReference>
<keyword evidence="10" id="KW-1185">Reference proteome</keyword>
<evidence type="ECO:0000259" key="7">
    <source>
        <dbReference type="PROSITE" id="PS51201"/>
    </source>
</evidence>
<feature type="domain" description="RCK N-terminal" evidence="7">
    <location>
        <begin position="1"/>
        <end position="122"/>
    </location>
</feature>
<name>A7I9P8_METB6</name>
<evidence type="ECO:0000256" key="5">
    <source>
        <dbReference type="ARBA" id="ARBA00023027"/>
    </source>
</evidence>
<dbReference type="Gene3D" id="3.40.50.720">
    <property type="entry name" value="NAD(P)-binding Rossmann-like Domain"/>
    <property type="match status" value="1"/>
</dbReference>
<dbReference type="Gene3D" id="3.30.70.1450">
    <property type="entry name" value="Regulator of K+ conductance, C-terminal domain"/>
    <property type="match status" value="1"/>
</dbReference>
<dbReference type="SUPFAM" id="SSF51735">
    <property type="entry name" value="NAD(P)-binding Rossmann-fold domains"/>
    <property type="match status" value="1"/>
</dbReference>
<dbReference type="PANTHER" id="PTHR43833">
    <property type="entry name" value="POTASSIUM CHANNEL PROTEIN 2-RELATED-RELATED"/>
    <property type="match status" value="1"/>
</dbReference>
<protein>
    <submittedName>
        <fullName evidence="9">TrkA-N domain protein</fullName>
    </submittedName>
</protein>
<evidence type="ECO:0000256" key="1">
    <source>
        <dbReference type="ARBA" id="ARBA00003660"/>
    </source>
</evidence>
<dbReference type="SUPFAM" id="SSF116726">
    <property type="entry name" value="TrkA C-terminal domain-like"/>
    <property type="match status" value="1"/>
</dbReference>
<feature type="domain" description="RCK C-terminal" evidence="8">
    <location>
        <begin position="133"/>
        <end position="215"/>
    </location>
</feature>
<dbReference type="GO" id="GO:0015079">
    <property type="term" value="F:potassium ion transmembrane transporter activity"/>
    <property type="evidence" value="ECO:0007669"/>
    <property type="project" value="InterPro"/>
</dbReference>
<comment type="function">
    <text evidence="1">Part of a potassium transport system.</text>
</comment>
<evidence type="ECO:0000256" key="4">
    <source>
        <dbReference type="ARBA" id="ARBA00022958"/>
    </source>
</evidence>
<dbReference type="PROSITE" id="PS51201">
    <property type="entry name" value="RCK_N"/>
    <property type="match status" value="1"/>
</dbReference>
<evidence type="ECO:0000256" key="2">
    <source>
        <dbReference type="ARBA" id="ARBA00022448"/>
    </source>
</evidence>
<dbReference type="PANTHER" id="PTHR43833:SF5">
    <property type="entry name" value="TRK SYSTEM POTASSIUM UPTAKE PROTEIN TRKA"/>
    <property type="match status" value="1"/>
</dbReference>
<sequence length="222" mass="24533">MYIIIVGLGGIGRSLVRQAVEHGNNVVVIDQDEARCSEILEHYDILAITGNATDKSTLEEAGIDRTDAFVATTSDDAVNLMTCWLAKRFHVPNVVAIVNQPAHSEFFKEVGVRISENPDDLVASRLYYWTENPKLQQLASIPGGSIFEIMAEENAPIVGHEIRELKVKDFVFIAIRRAGGALIIPSGNVRIQPGDVFTVFTKKEAEEDCLRLLNKQLKKSAD</sequence>
<dbReference type="Pfam" id="PF02080">
    <property type="entry name" value="TrkA_C"/>
    <property type="match status" value="1"/>
</dbReference>
<proteinExistence type="predicted"/>
<dbReference type="PROSITE" id="PS51202">
    <property type="entry name" value="RCK_C"/>
    <property type="match status" value="1"/>
</dbReference>
<keyword evidence="3" id="KW-0633">Potassium transport</keyword>
<evidence type="ECO:0000256" key="6">
    <source>
        <dbReference type="ARBA" id="ARBA00023065"/>
    </source>
</evidence>
<dbReference type="InterPro" id="IPR036291">
    <property type="entry name" value="NAD(P)-bd_dom_sf"/>
</dbReference>
<dbReference type="InterPro" id="IPR006036">
    <property type="entry name" value="K_uptake_TrkA"/>
</dbReference>
<dbReference type="AlphaFoldDB" id="A7I9P8"/>
<accession>A7I9P8</accession>
<evidence type="ECO:0000256" key="3">
    <source>
        <dbReference type="ARBA" id="ARBA00022538"/>
    </source>
</evidence>
<dbReference type="Pfam" id="PF02254">
    <property type="entry name" value="TrkA_N"/>
    <property type="match status" value="1"/>
</dbReference>
<dbReference type="KEGG" id="mbn:Mboo_1944"/>
<reference evidence="10" key="1">
    <citation type="journal article" date="2015" name="Microbiology">
        <title>Genome of Methanoregula boonei 6A8 reveals adaptations to oligotrophic peatland environments.</title>
        <authorList>
            <person name="Braeuer S."/>
            <person name="Cadillo-Quiroz H."/>
            <person name="Kyrpides N."/>
            <person name="Woyke T."/>
            <person name="Goodwin L."/>
            <person name="Detter C."/>
            <person name="Podell S."/>
            <person name="Yavitt J.B."/>
            <person name="Zinder S.H."/>
        </authorList>
    </citation>
    <scope>NUCLEOTIDE SEQUENCE [LARGE SCALE GENOMIC DNA]</scope>
    <source>
        <strain evidence="10">DSM 21154 / JCM 14090 / 6A8</strain>
    </source>
</reference>
<dbReference type="InterPro" id="IPR003148">
    <property type="entry name" value="RCK_N"/>
</dbReference>
<dbReference type="EMBL" id="CP000780">
    <property type="protein sequence ID" value="ABS56459.1"/>
    <property type="molecule type" value="Genomic_DNA"/>
</dbReference>
<keyword evidence="5" id="KW-0520">NAD</keyword>
<dbReference type="HOGENOM" id="CLU_046525_2_3_2"/>
<gene>
    <name evidence="9" type="ordered locus">Mboo_1944</name>
</gene>
<dbReference type="InterPro" id="IPR006037">
    <property type="entry name" value="RCK_C"/>
</dbReference>
<organism evidence="9 10">
    <name type="scientific">Methanoregula boonei (strain DSM 21154 / JCM 14090 / 6A8)</name>
    <dbReference type="NCBI Taxonomy" id="456442"/>
    <lineage>
        <taxon>Archaea</taxon>
        <taxon>Methanobacteriati</taxon>
        <taxon>Methanobacteriota</taxon>
        <taxon>Stenosarchaea group</taxon>
        <taxon>Methanomicrobia</taxon>
        <taxon>Methanomicrobiales</taxon>
        <taxon>Methanoregulaceae</taxon>
        <taxon>Methanoregula</taxon>
    </lineage>
</organism>
<evidence type="ECO:0000259" key="8">
    <source>
        <dbReference type="PROSITE" id="PS51202"/>
    </source>
</evidence>
<dbReference type="PRINTS" id="PR00335">
    <property type="entry name" value="KUPTAKETRKA"/>
</dbReference>
<dbReference type="OrthoDB" id="24929at2157"/>
<keyword evidence="2" id="KW-0813">Transport</keyword>
<dbReference type="GO" id="GO:0005886">
    <property type="term" value="C:plasma membrane"/>
    <property type="evidence" value="ECO:0007669"/>
    <property type="project" value="InterPro"/>
</dbReference>
<keyword evidence="6" id="KW-0406">Ion transport</keyword>
<evidence type="ECO:0000313" key="9">
    <source>
        <dbReference type="EMBL" id="ABS56459.1"/>
    </source>
</evidence>
<dbReference type="GeneID" id="5412099"/>
<dbReference type="Proteomes" id="UP000002408">
    <property type="component" value="Chromosome"/>
</dbReference>
<dbReference type="eggNOG" id="arCOG01957">
    <property type="taxonomic scope" value="Archaea"/>
</dbReference>
<keyword evidence="4" id="KW-0630">Potassium</keyword>
<dbReference type="InterPro" id="IPR036721">
    <property type="entry name" value="RCK_C_sf"/>
</dbReference>
<dbReference type="STRING" id="456442.Mboo_1944"/>
<evidence type="ECO:0000313" key="10">
    <source>
        <dbReference type="Proteomes" id="UP000002408"/>
    </source>
</evidence>